<evidence type="ECO:0000313" key="1">
    <source>
        <dbReference type="EMBL" id="BAG41468.1"/>
    </source>
</evidence>
<reference evidence="1 2" key="1">
    <citation type="journal article" date="2010" name="Virology">
        <title>A jumbo phage infecting the phytopathogen Ralstonia solanacearum defines a new lineage of the Myoviridae family.</title>
        <authorList>
            <person name="Yamada T."/>
            <person name="Satoh S."/>
            <person name="Ishikawa H."/>
            <person name="Fujiwara A."/>
            <person name="Kawasaki T."/>
            <person name="Fujie M."/>
            <person name="Ogata H."/>
        </authorList>
    </citation>
    <scope>NUCLEOTIDE SEQUENCE [LARGE SCALE GENOMIC DNA]</scope>
</reference>
<dbReference type="Proteomes" id="UP000001034">
    <property type="component" value="Segment"/>
</dbReference>
<sequence length="58" mass="6709">MKRILCLFTGHRWGGWRNITHKTLVPGLHSTVVLRSRCCERCGRLQTDLVSYKDHGKS</sequence>
<protein>
    <submittedName>
        <fullName evidence="1">Uncharacterized protein</fullName>
    </submittedName>
</protein>
<organism evidence="1 2">
    <name type="scientific">Ralstonia phage phiRSL1</name>
    <dbReference type="NCBI Taxonomy" id="1980924"/>
    <lineage>
        <taxon>Viruses</taxon>
        <taxon>Duplodnaviria</taxon>
        <taxon>Heunggongvirae</taxon>
        <taxon>Uroviricota</taxon>
        <taxon>Caudoviricetes</taxon>
        <taxon>Mieseafarmvirus</taxon>
        <taxon>Mieseafarmvirus RSL1</taxon>
    </lineage>
</organism>
<keyword evidence="2" id="KW-1185">Reference proteome</keyword>
<dbReference type="RefSeq" id="YP_001949898.1">
    <property type="nucleotide sequence ID" value="NC_010811.2"/>
</dbReference>
<accession>B2ZXP3</accession>
<dbReference type="GeneID" id="6369769"/>
<evidence type="ECO:0000313" key="2">
    <source>
        <dbReference type="Proteomes" id="UP000001034"/>
    </source>
</evidence>
<name>B2ZXP3_9CAUD</name>
<dbReference type="KEGG" id="vg:6369769"/>
<dbReference type="EMBL" id="AB366653">
    <property type="protein sequence ID" value="BAG41468.1"/>
    <property type="molecule type" value="Genomic_DNA"/>
</dbReference>
<proteinExistence type="predicted"/>